<comment type="caution">
    <text evidence="1">The sequence shown here is derived from an EMBL/GenBank/DDBJ whole genome shotgun (WGS) entry which is preliminary data.</text>
</comment>
<proteinExistence type="predicted"/>
<feature type="non-terminal residue" evidence="1">
    <location>
        <position position="135"/>
    </location>
</feature>
<sequence>RVTQGPTAVTPTPLERCDPNNDGFEVFDLTLATNQIAGGTLPPDVTVTYHETETDALLGSNPLSSPYANITPNQQTIYVKVFFTTTGCSNYVELKLIVNPTPEATEPTDYHLCDYTGAVGYESFNLTTKIAEILG</sequence>
<accession>A0ABX1QP52</accession>
<keyword evidence="2" id="KW-1185">Reference proteome</keyword>
<dbReference type="RefSeq" id="WP_169522349.1">
    <property type="nucleotide sequence ID" value="NZ_JAAMPT010000134.1"/>
</dbReference>
<feature type="non-terminal residue" evidence="1">
    <location>
        <position position="1"/>
    </location>
</feature>
<evidence type="ECO:0000313" key="1">
    <source>
        <dbReference type="EMBL" id="NMH23776.1"/>
    </source>
</evidence>
<gene>
    <name evidence="1" type="ORF">G6042_00625</name>
</gene>
<protein>
    <submittedName>
        <fullName evidence="1">Uncharacterized protein</fullName>
    </submittedName>
</protein>
<dbReference type="EMBL" id="JAAMPT010000134">
    <property type="protein sequence ID" value="NMH23776.1"/>
    <property type="molecule type" value="Genomic_DNA"/>
</dbReference>
<dbReference type="Proteomes" id="UP000767947">
    <property type="component" value="Unassembled WGS sequence"/>
</dbReference>
<evidence type="ECO:0000313" key="2">
    <source>
        <dbReference type="Proteomes" id="UP000767947"/>
    </source>
</evidence>
<reference evidence="1 2" key="1">
    <citation type="submission" date="2020-02" db="EMBL/GenBank/DDBJ databases">
        <title>Flavobacterium sp. genome.</title>
        <authorList>
            <person name="Jung H.S."/>
            <person name="Baek J.H."/>
            <person name="Jeon C.O."/>
        </authorList>
    </citation>
    <scope>NUCLEOTIDE SEQUENCE [LARGE SCALE GENOMIC DNA]</scope>
    <source>
        <strain evidence="1 2">SE-s27</strain>
    </source>
</reference>
<name>A0ABX1QP52_9FLAO</name>
<organism evidence="1 2">
    <name type="scientific">Flavobacterium solisilvae</name>
    <dbReference type="NCBI Taxonomy" id="1852019"/>
    <lineage>
        <taxon>Bacteria</taxon>
        <taxon>Pseudomonadati</taxon>
        <taxon>Bacteroidota</taxon>
        <taxon>Flavobacteriia</taxon>
        <taxon>Flavobacteriales</taxon>
        <taxon>Flavobacteriaceae</taxon>
        <taxon>Flavobacterium</taxon>
    </lineage>
</organism>